<evidence type="ECO:0000256" key="3">
    <source>
        <dbReference type="ARBA" id="ARBA00022989"/>
    </source>
</evidence>
<dbReference type="RefSeq" id="WP_129152332.1">
    <property type="nucleotide sequence ID" value="NZ_JBHSDO010000017.1"/>
</dbReference>
<organism evidence="8 9">
    <name type="scientific">Achromobacter aloeverae</name>
    <dbReference type="NCBI Taxonomy" id="1750518"/>
    <lineage>
        <taxon>Bacteria</taxon>
        <taxon>Pseudomonadati</taxon>
        <taxon>Pseudomonadota</taxon>
        <taxon>Betaproteobacteria</taxon>
        <taxon>Burkholderiales</taxon>
        <taxon>Alcaligenaceae</taxon>
        <taxon>Achromobacter</taxon>
    </lineage>
</organism>
<keyword evidence="1" id="KW-1003">Cell membrane</keyword>
<proteinExistence type="predicted"/>
<dbReference type="Proteomes" id="UP000290849">
    <property type="component" value="Unassembled WGS sequence"/>
</dbReference>
<dbReference type="PROSITE" id="PS50234">
    <property type="entry name" value="VWFA"/>
    <property type="match status" value="1"/>
</dbReference>
<dbReference type="EMBL" id="PYAL01000006">
    <property type="protein sequence ID" value="RXN86165.1"/>
    <property type="molecule type" value="Genomic_DNA"/>
</dbReference>
<evidence type="ECO:0000256" key="2">
    <source>
        <dbReference type="ARBA" id="ARBA00022692"/>
    </source>
</evidence>
<reference evidence="8 9" key="1">
    <citation type="journal article" date="2017" name="Int. J. Syst. Evol. Microbiol.">
        <title>Achromobacter aloeverae sp. nov., isolated from the root of Aloe vera (L.) Burm.f.</title>
        <authorList>
            <person name="Kuncharoen N."/>
            <person name="Muramatsu Y."/>
            <person name="Shibata C."/>
            <person name="Kamakura Y."/>
            <person name="Nakagawa Y."/>
            <person name="Tanasupawat S."/>
        </authorList>
    </citation>
    <scope>NUCLEOTIDE SEQUENCE [LARGE SCALE GENOMIC DNA]</scope>
    <source>
        <strain evidence="8 9">AVA-1</strain>
    </source>
</reference>
<dbReference type="Gene3D" id="3.40.50.410">
    <property type="entry name" value="von Willebrand factor, type A domain"/>
    <property type="match status" value="1"/>
</dbReference>
<name>A0A4Q1HG74_9BURK</name>
<dbReference type="InterPro" id="IPR002035">
    <property type="entry name" value="VWF_A"/>
</dbReference>
<dbReference type="InterPro" id="IPR036465">
    <property type="entry name" value="vWFA_dom_sf"/>
</dbReference>
<dbReference type="PANTHER" id="PTHR22550:SF5">
    <property type="entry name" value="LEUCINE ZIPPER PROTEIN 4"/>
    <property type="match status" value="1"/>
</dbReference>
<feature type="region of interest" description="Disordered" evidence="5">
    <location>
        <begin position="206"/>
        <end position="262"/>
    </location>
</feature>
<feature type="transmembrane region" description="Helical" evidence="6">
    <location>
        <begin position="14"/>
        <end position="34"/>
    </location>
</feature>
<keyword evidence="9" id="KW-1185">Reference proteome</keyword>
<dbReference type="OrthoDB" id="8882959at2"/>
<dbReference type="SMART" id="SM00327">
    <property type="entry name" value="VWA"/>
    <property type="match status" value="1"/>
</dbReference>
<dbReference type="SUPFAM" id="SSF53300">
    <property type="entry name" value="vWA-like"/>
    <property type="match status" value="1"/>
</dbReference>
<evidence type="ECO:0000313" key="8">
    <source>
        <dbReference type="EMBL" id="RXN86165.1"/>
    </source>
</evidence>
<dbReference type="Pfam" id="PF00092">
    <property type="entry name" value="VWA"/>
    <property type="match status" value="1"/>
</dbReference>
<evidence type="ECO:0000256" key="5">
    <source>
        <dbReference type="SAM" id="MobiDB-lite"/>
    </source>
</evidence>
<evidence type="ECO:0000259" key="7">
    <source>
        <dbReference type="PROSITE" id="PS50234"/>
    </source>
</evidence>
<sequence length="393" mass="41520">MQAMLNHLPTINFLWPRMLWLLALVPLAALLFVLHERRRRRRAAARQSALNVAGLVLQGASGWRRHAPPVLMLLALTAFLFAVARPQATMTLPSRIQTVILAMDTSGSMRAQDIKPDRMHAAREAAKQFLAEQPVGVSVGLVSVAGTASVAQRPTRRKDDVIAALDRLQPQRGTALGNGLIIALATLLPKGEIDVDAFMQASADNAAKSRGAKPQAGPRMDGGAPGRRGGGNAAVGSERGGFASDAARAGGGTSDKSAGPGSNRSVAIVLLTDGDNNTGPETVDAARVAADHGVRVYTVGIGSPEGVVISVEGWSARVRLEEQALKQVADMTGAEYFRAQDAEGLKRVYQSLSARLAFDRTELVEISSLFAALGALLAACAALLSLWWYGRVL</sequence>
<dbReference type="Pfam" id="PF13519">
    <property type="entry name" value="VWA_2"/>
    <property type="match status" value="1"/>
</dbReference>
<protein>
    <recommendedName>
        <fullName evidence="7">VWFA domain-containing protein</fullName>
    </recommendedName>
</protein>
<evidence type="ECO:0000256" key="1">
    <source>
        <dbReference type="ARBA" id="ARBA00022475"/>
    </source>
</evidence>
<feature type="transmembrane region" description="Helical" evidence="6">
    <location>
        <begin position="70"/>
        <end position="88"/>
    </location>
</feature>
<keyword evidence="3 6" id="KW-1133">Transmembrane helix</keyword>
<evidence type="ECO:0000313" key="9">
    <source>
        <dbReference type="Proteomes" id="UP000290849"/>
    </source>
</evidence>
<accession>A0A4Q1HG74</accession>
<evidence type="ECO:0000256" key="4">
    <source>
        <dbReference type="ARBA" id="ARBA00023136"/>
    </source>
</evidence>
<dbReference type="AlphaFoldDB" id="A0A4Q1HG74"/>
<feature type="compositionally biased region" description="Gly residues" evidence="5">
    <location>
        <begin position="223"/>
        <end position="233"/>
    </location>
</feature>
<comment type="caution">
    <text evidence="8">The sequence shown here is derived from an EMBL/GenBank/DDBJ whole genome shotgun (WGS) entry which is preliminary data.</text>
</comment>
<gene>
    <name evidence="8" type="ORF">C7R54_20740</name>
</gene>
<evidence type="ECO:0000256" key="6">
    <source>
        <dbReference type="SAM" id="Phobius"/>
    </source>
</evidence>
<feature type="domain" description="VWFA" evidence="7">
    <location>
        <begin position="98"/>
        <end position="352"/>
    </location>
</feature>
<keyword evidence="2 6" id="KW-0812">Transmembrane</keyword>
<dbReference type="InterPro" id="IPR050768">
    <property type="entry name" value="UPF0353/GerABKA_families"/>
</dbReference>
<dbReference type="PANTHER" id="PTHR22550">
    <property type="entry name" value="SPORE GERMINATION PROTEIN"/>
    <property type="match status" value="1"/>
</dbReference>
<feature type="transmembrane region" description="Helical" evidence="6">
    <location>
        <begin position="369"/>
        <end position="389"/>
    </location>
</feature>
<keyword evidence="4 6" id="KW-0472">Membrane</keyword>